<proteinExistence type="predicted"/>
<feature type="region of interest" description="Disordered" evidence="1">
    <location>
        <begin position="63"/>
        <end position="108"/>
    </location>
</feature>
<gene>
    <name evidence="2" type="ORF">MRATA1EN1_LOCUS1345</name>
</gene>
<evidence type="ECO:0000313" key="2">
    <source>
        <dbReference type="EMBL" id="CAI9152383.1"/>
    </source>
</evidence>
<feature type="compositionally biased region" description="Basic and acidic residues" evidence="1">
    <location>
        <begin position="71"/>
        <end position="81"/>
    </location>
</feature>
<feature type="compositionally biased region" description="Basic residues" evidence="1">
    <location>
        <begin position="82"/>
        <end position="92"/>
    </location>
</feature>
<evidence type="ECO:0000313" key="3">
    <source>
        <dbReference type="Proteomes" id="UP001176941"/>
    </source>
</evidence>
<name>A0ABN8XTN3_RANTA</name>
<accession>A0ABN8XTN3</accession>
<sequence>MLGELASLILNDDHDANNNYNSKEYPFLSVDYVAVPGWAPAITTAGGEPRNYPNYSLASAAVASAATPSQERPRPGPERGNRRALRPGRRLRRGEPVQPPASEAVMTDKPGRLAALARLITGPRWASSRLLSSALSKRPPPSVPHPHTWAGSGEAGTSIGWESRGAKLSGGFPRGIYPFFHSLTHSPLIHSLTKQTFAASVAAFSVKRE</sequence>
<organism evidence="2 3">
    <name type="scientific">Rangifer tarandus platyrhynchus</name>
    <name type="common">Svalbard reindeer</name>
    <dbReference type="NCBI Taxonomy" id="3082113"/>
    <lineage>
        <taxon>Eukaryota</taxon>
        <taxon>Metazoa</taxon>
        <taxon>Chordata</taxon>
        <taxon>Craniata</taxon>
        <taxon>Vertebrata</taxon>
        <taxon>Euteleostomi</taxon>
        <taxon>Mammalia</taxon>
        <taxon>Eutheria</taxon>
        <taxon>Laurasiatheria</taxon>
        <taxon>Artiodactyla</taxon>
        <taxon>Ruminantia</taxon>
        <taxon>Pecora</taxon>
        <taxon>Cervidae</taxon>
        <taxon>Odocoileinae</taxon>
        <taxon>Rangifer</taxon>
    </lineage>
</organism>
<dbReference type="EMBL" id="OX459937">
    <property type="protein sequence ID" value="CAI9152383.1"/>
    <property type="molecule type" value="Genomic_DNA"/>
</dbReference>
<reference evidence="2" key="1">
    <citation type="submission" date="2023-04" db="EMBL/GenBank/DDBJ databases">
        <authorList>
            <consortium name="ELIXIR-Norway"/>
        </authorList>
    </citation>
    <scope>NUCLEOTIDE SEQUENCE [LARGE SCALE GENOMIC DNA]</scope>
</reference>
<feature type="region of interest" description="Disordered" evidence="1">
    <location>
        <begin position="135"/>
        <end position="156"/>
    </location>
</feature>
<evidence type="ECO:0000256" key="1">
    <source>
        <dbReference type="SAM" id="MobiDB-lite"/>
    </source>
</evidence>
<keyword evidence="3" id="KW-1185">Reference proteome</keyword>
<protein>
    <submittedName>
        <fullName evidence="2">Uncharacterized protein</fullName>
    </submittedName>
</protein>
<dbReference type="Proteomes" id="UP001176941">
    <property type="component" value="Chromosome 1"/>
</dbReference>